<sequence length="627" mass="69684">MLAILTYISEILVFLPLIGSLLAFFSFRDKLAMLISCCCVGIAAIFGIFIFYQFSVLEHTPLIIKLFNWISVANLRADWSIYIDSLSATMIMVVTSVSFLVHLYSVGYMAEDRSKRRFFSYLSLFTFFMLILVVADNFAQLFVGWEGVGLSSYLLIGFWYKKKTASNAAIKAFLVNRVGDIGLALGIFTIAVVFGSIEYSSVLGFAKFYSSETFNIFGIEFSAISLICLLLFIGCMGKSAQLGLHVWLPDAMEGPTPVSALIHAATMVTAGVFLVARCFDLFSQSKPILDFILILGTATSLFAALIALAQNDIKKIVAYSTCSQLGYMFIAAGSGAWSASVFHLFTHAFFKALLFLGCGSVIHALNDEQDIRKMGALYKKLPYTHAMMVIGSAALAGIPFFAGFFSKDAILEAAYARGDDLGIVSYCIGVFVAFLTAFYSCRLLIYVFYGNKHSDNNPHESGIVMLVPLFVLCLGAIFAGAFGKYIVNMTSSEPFWNSSSRALPIHHNLLISIMPSVAAIIGVICSYLFCHNKTRQDGFISNLFRNKFYIDELYEYILIKPYMKASRSAFFYSELLIMDKLSSIIYFFCKKLSRIFASIQSGKTHRYIYSILVGLIALGYLYFRKII</sequence>
<evidence type="ECO:0000256" key="1">
    <source>
        <dbReference type="ARBA" id="ARBA00004127"/>
    </source>
</evidence>
<feature type="transmembrane region" description="Helical" evidence="9">
    <location>
        <begin position="386"/>
        <end position="403"/>
    </location>
</feature>
<proteinExistence type="predicted"/>
<feature type="transmembrane region" description="Helical" evidence="9">
    <location>
        <begin position="569"/>
        <end position="587"/>
    </location>
</feature>
<evidence type="ECO:0000256" key="7">
    <source>
        <dbReference type="ARBA" id="ARBA00032795"/>
    </source>
</evidence>
<feature type="transmembrane region" description="Helical" evidence="9">
    <location>
        <begin position="258"/>
        <end position="276"/>
    </location>
</feature>
<keyword evidence="4 9" id="KW-1133">Transmembrane helix</keyword>
<organism evidence="12 13">
    <name type="scientific">Candidatus Cyrtobacter comes</name>
    <dbReference type="NCBI Taxonomy" id="675776"/>
    <lineage>
        <taxon>Bacteria</taxon>
        <taxon>Pseudomonadati</taxon>
        <taxon>Pseudomonadota</taxon>
        <taxon>Alphaproteobacteria</taxon>
        <taxon>Rickettsiales</taxon>
        <taxon>Candidatus Midichloriaceae</taxon>
        <taxon>Candidatus Cyrtobacter</taxon>
    </lineage>
</organism>
<dbReference type="NCBIfam" id="NF005141">
    <property type="entry name" value="PRK06590.1"/>
    <property type="match status" value="1"/>
</dbReference>
<evidence type="ECO:0000313" key="12">
    <source>
        <dbReference type="EMBL" id="MDZ5761874.1"/>
    </source>
</evidence>
<comment type="caution">
    <text evidence="12">The sequence shown here is derived from an EMBL/GenBank/DDBJ whole genome shotgun (WGS) entry which is preliminary data.</text>
</comment>
<feature type="domain" description="NADH:quinone oxidoreductase/Mrp antiporter transmembrane" evidence="10">
    <location>
        <begin position="135"/>
        <end position="426"/>
    </location>
</feature>
<comment type="subcellular location">
    <subcellularLocation>
        <location evidence="1">Endomembrane system</location>
        <topology evidence="1">Multi-pass membrane protein</topology>
    </subcellularLocation>
    <subcellularLocation>
        <location evidence="8">Membrane</location>
        <topology evidence="8">Multi-pass membrane protein</topology>
    </subcellularLocation>
</comment>
<dbReference type="InterPro" id="IPR001516">
    <property type="entry name" value="Proton_antipo_N"/>
</dbReference>
<feature type="transmembrane region" description="Helical" evidence="9">
    <location>
        <begin position="31"/>
        <end position="52"/>
    </location>
</feature>
<feature type="transmembrane region" description="Helical" evidence="9">
    <location>
        <begin position="181"/>
        <end position="202"/>
    </location>
</feature>
<dbReference type="InterPro" id="IPR001750">
    <property type="entry name" value="ND/Mrp_TM"/>
</dbReference>
<feature type="transmembrane region" description="Helical" evidence="9">
    <location>
        <begin position="423"/>
        <end position="449"/>
    </location>
</feature>
<keyword evidence="3 8" id="KW-0812">Transmembrane</keyword>
<feature type="transmembrane region" description="Helical" evidence="9">
    <location>
        <begin position="288"/>
        <end position="309"/>
    </location>
</feature>
<feature type="transmembrane region" description="Helical" evidence="9">
    <location>
        <begin position="316"/>
        <end position="338"/>
    </location>
</feature>
<feature type="transmembrane region" description="Helical" evidence="9">
    <location>
        <begin position="507"/>
        <end position="530"/>
    </location>
</feature>
<evidence type="ECO:0000256" key="6">
    <source>
        <dbReference type="ARBA" id="ARBA00031571"/>
    </source>
</evidence>
<evidence type="ECO:0000256" key="4">
    <source>
        <dbReference type="ARBA" id="ARBA00022989"/>
    </source>
</evidence>
<dbReference type="Pfam" id="PF00361">
    <property type="entry name" value="Proton_antipo_M"/>
    <property type="match status" value="1"/>
</dbReference>
<dbReference type="PRINTS" id="PR01434">
    <property type="entry name" value="NADHDHGNASE5"/>
</dbReference>
<dbReference type="PANTHER" id="PTHR42829">
    <property type="entry name" value="NADH-UBIQUINONE OXIDOREDUCTASE CHAIN 5"/>
    <property type="match status" value="1"/>
</dbReference>
<dbReference type="EMBL" id="JARGYT010000008">
    <property type="protein sequence ID" value="MDZ5761874.1"/>
    <property type="molecule type" value="Genomic_DNA"/>
</dbReference>
<dbReference type="Proteomes" id="UP001293791">
    <property type="component" value="Unassembled WGS sequence"/>
</dbReference>
<dbReference type="PRINTS" id="PR01435">
    <property type="entry name" value="NPOXDRDTASE5"/>
</dbReference>
<evidence type="ECO:0000313" key="13">
    <source>
        <dbReference type="Proteomes" id="UP001293791"/>
    </source>
</evidence>
<feature type="transmembrane region" description="Helical" evidence="9">
    <location>
        <begin position="214"/>
        <end position="237"/>
    </location>
</feature>
<feature type="transmembrane region" description="Helical" evidence="9">
    <location>
        <begin position="607"/>
        <end position="623"/>
    </location>
</feature>
<protein>
    <recommendedName>
        <fullName evidence="2">NADH-quinone oxidoreductase subunit L</fullName>
    </recommendedName>
    <alternativeName>
        <fullName evidence="6">NADH dehydrogenase I subunit L</fullName>
    </alternativeName>
    <alternativeName>
        <fullName evidence="7">NDH-1 subunit L</fullName>
    </alternativeName>
</protein>
<dbReference type="InterPro" id="IPR003945">
    <property type="entry name" value="NU5C-like"/>
</dbReference>
<name>A0ABU5L7T1_9RICK</name>
<evidence type="ECO:0000256" key="5">
    <source>
        <dbReference type="ARBA" id="ARBA00023136"/>
    </source>
</evidence>
<accession>A0ABU5L7T1</accession>
<dbReference type="RefSeq" id="WP_322497376.1">
    <property type="nucleotide sequence ID" value="NZ_JARGYT010000008.1"/>
</dbReference>
<evidence type="ECO:0000256" key="8">
    <source>
        <dbReference type="RuleBase" id="RU000320"/>
    </source>
</evidence>
<feature type="transmembrane region" description="Helical" evidence="9">
    <location>
        <begin position="141"/>
        <end position="160"/>
    </location>
</feature>
<evidence type="ECO:0000256" key="9">
    <source>
        <dbReference type="SAM" id="Phobius"/>
    </source>
</evidence>
<dbReference type="Pfam" id="PF00662">
    <property type="entry name" value="Proton_antipo_N"/>
    <property type="match status" value="1"/>
</dbReference>
<feature type="transmembrane region" description="Helical" evidence="9">
    <location>
        <begin position="6"/>
        <end position="24"/>
    </location>
</feature>
<feature type="transmembrane region" description="Helical" evidence="9">
    <location>
        <begin position="118"/>
        <end position="135"/>
    </location>
</feature>
<feature type="domain" description="NADH-Ubiquinone oxidoreductase (complex I) chain 5 N-terminal" evidence="11">
    <location>
        <begin position="69"/>
        <end position="119"/>
    </location>
</feature>
<dbReference type="PANTHER" id="PTHR42829:SF2">
    <property type="entry name" value="NADH-UBIQUINONE OXIDOREDUCTASE CHAIN 5"/>
    <property type="match status" value="1"/>
</dbReference>
<evidence type="ECO:0000256" key="2">
    <source>
        <dbReference type="ARBA" id="ARBA00019904"/>
    </source>
</evidence>
<feature type="transmembrane region" description="Helical" evidence="9">
    <location>
        <begin position="344"/>
        <end position="365"/>
    </location>
</feature>
<dbReference type="NCBIfam" id="TIGR01974">
    <property type="entry name" value="NDH_I_L"/>
    <property type="match status" value="1"/>
</dbReference>
<evidence type="ECO:0000256" key="3">
    <source>
        <dbReference type="ARBA" id="ARBA00022692"/>
    </source>
</evidence>
<dbReference type="InterPro" id="IPR018393">
    <property type="entry name" value="NADHpl_OxRdtase_5_subgr"/>
</dbReference>
<reference evidence="12 13" key="1">
    <citation type="submission" date="2023-02" db="EMBL/GenBank/DDBJ databases">
        <title>Host association and intracellularity evolved multiple times independently in the Rickettsiales.</title>
        <authorList>
            <person name="Castelli M."/>
            <person name="Nardi T."/>
            <person name="Gammuto L."/>
            <person name="Bellinzona G."/>
            <person name="Sabaneyeva E."/>
            <person name="Potekhin A."/>
            <person name="Serra V."/>
            <person name="Petroni G."/>
            <person name="Sassera D."/>
        </authorList>
    </citation>
    <scope>NUCLEOTIDE SEQUENCE [LARGE SCALE GENOMIC DNA]</scope>
    <source>
        <strain evidence="12 13">BOD18</strain>
    </source>
</reference>
<keyword evidence="5 9" id="KW-0472">Membrane</keyword>
<feature type="transmembrane region" description="Helical" evidence="9">
    <location>
        <begin position="86"/>
        <end position="106"/>
    </location>
</feature>
<dbReference type="Gene3D" id="1.20.5.2700">
    <property type="match status" value="1"/>
</dbReference>
<evidence type="ECO:0000259" key="11">
    <source>
        <dbReference type="Pfam" id="PF00662"/>
    </source>
</evidence>
<keyword evidence="13" id="KW-1185">Reference proteome</keyword>
<feature type="transmembrane region" description="Helical" evidence="9">
    <location>
        <begin position="461"/>
        <end position="487"/>
    </location>
</feature>
<evidence type="ECO:0000259" key="10">
    <source>
        <dbReference type="Pfam" id="PF00361"/>
    </source>
</evidence>
<gene>
    <name evidence="12" type="ORF">Cyrtocomes_00234</name>
</gene>